<comment type="caution">
    <text evidence="6">Lacks conserved residue(s) required for the propagation of feature annotation.</text>
</comment>
<keyword evidence="9" id="KW-1185">Reference proteome</keyword>
<dbReference type="InterPro" id="IPR029026">
    <property type="entry name" value="tRNA_m1G_MTases_N"/>
</dbReference>
<dbReference type="NCBIfam" id="TIGR00246">
    <property type="entry name" value="tRNA_RlmH_YbeA"/>
    <property type="match status" value="1"/>
</dbReference>
<dbReference type="EMBL" id="FOUF01000035">
    <property type="protein sequence ID" value="SFM80843.1"/>
    <property type="molecule type" value="Genomic_DNA"/>
</dbReference>
<keyword evidence="1 6" id="KW-0698">rRNA processing</keyword>
<feature type="binding site" evidence="6">
    <location>
        <begin position="123"/>
        <end position="128"/>
    </location>
    <ligand>
        <name>S-adenosyl-L-methionine</name>
        <dbReference type="ChEBI" id="CHEBI:59789"/>
    </ligand>
</feature>
<dbReference type="RefSeq" id="WP_090671900.1">
    <property type="nucleotide sequence ID" value="NZ_CAJNAP010000034.1"/>
</dbReference>
<dbReference type="STRING" id="52442.SAMN05421880_13520"/>
<dbReference type="NCBIfam" id="NF000986">
    <property type="entry name" value="PRK00103.1-4"/>
    <property type="match status" value="1"/>
</dbReference>
<reference evidence="7" key="2">
    <citation type="submission" date="2021-02" db="EMBL/GenBank/DDBJ databases">
        <authorList>
            <person name="Han P."/>
        </authorList>
    </citation>
    <scope>NUCLEOTIDE SEQUENCE</scope>
    <source>
        <strain evidence="7">Nitrosomonas nitrosa 18-3D</strain>
    </source>
</reference>
<comment type="subunit">
    <text evidence="6">Homodimer.</text>
</comment>
<comment type="function">
    <text evidence="6">Specifically methylates the pseudouridine at position 1915 (m3Psi1915) in 23S rRNA.</text>
</comment>
<dbReference type="GO" id="GO:0070038">
    <property type="term" value="F:rRNA (pseudouridine-N3-)-methyltransferase activity"/>
    <property type="evidence" value="ECO:0007669"/>
    <property type="project" value="UniProtKB-UniRule"/>
</dbReference>
<sequence>MKLYILAVGNKMPEWIVAGFTEYHRRMPKEMSVQLIEIKPEKRGAAKQAESLLLAESERIRAALPTHCYCVAMDELGKGFTTIELAGNLVNWMREGLDIAFIIGGADGLHRDIKRTANEIWSLSKLTLPHGLVRVLLAEQLYRAMSIIKQHPYHRA</sequence>
<dbReference type="PIRSF" id="PIRSF004505">
    <property type="entry name" value="MT_bac"/>
    <property type="match status" value="1"/>
</dbReference>
<proteinExistence type="inferred from homology"/>
<dbReference type="InterPro" id="IPR003742">
    <property type="entry name" value="RlmH-like"/>
</dbReference>
<comment type="subcellular location">
    <subcellularLocation>
        <location evidence="6">Cytoplasm</location>
    </subcellularLocation>
</comment>
<evidence type="ECO:0000256" key="5">
    <source>
        <dbReference type="ARBA" id="ARBA00038303"/>
    </source>
</evidence>
<dbReference type="CDD" id="cd18081">
    <property type="entry name" value="RlmH-like"/>
    <property type="match status" value="1"/>
</dbReference>
<dbReference type="PANTHER" id="PTHR33603">
    <property type="entry name" value="METHYLTRANSFERASE"/>
    <property type="match status" value="1"/>
</dbReference>
<dbReference type="Gene3D" id="3.40.1280.10">
    <property type="match status" value="1"/>
</dbReference>
<evidence type="ECO:0000256" key="6">
    <source>
        <dbReference type="HAMAP-Rule" id="MF_00658"/>
    </source>
</evidence>
<dbReference type="EMBL" id="CAJNAP010000034">
    <property type="protein sequence ID" value="CAE6512447.1"/>
    <property type="molecule type" value="Genomic_DNA"/>
</dbReference>
<dbReference type="PANTHER" id="PTHR33603:SF1">
    <property type="entry name" value="RIBOSOMAL RNA LARGE SUBUNIT METHYLTRANSFERASE H"/>
    <property type="match status" value="1"/>
</dbReference>
<organism evidence="8 9">
    <name type="scientific">Nitrosomonas nitrosa</name>
    <dbReference type="NCBI Taxonomy" id="52442"/>
    <lineage>
        <taxon>Bacteria</taxon>
        <taxon>Pseudomonadati</taxon>
        <taxon>Pseudomonadota</taxon>
        <taxon>Betaproteobacteria</taxon>
        <taxon>Nitrosomonadales</taxon>
        <taxon>Nitrosomonadaceae</taxon>
        <taxon>Nitrosomonas</taxon>
    </lineage>
</organism>
<keyword evidence="6" id="KW-0963">Cytoplasm</keyword>
<name>A0A1I4TWB4_9PROT</name>
<keyword evidence="4 6" id="KW-0949">S-adenosyl-L-methionine</keyword>
<dbReference type="SUPFAM" id="SSF75217">
    <property type="entry name" value="alpha/beta knot"/>
    <property type="match status" value="1"/>
</dbReference>
<dbReference type="Proteomes" id="UP000199561">
    <property type="component" value="Unassembled WGS sequence"/>
</dbReference>
<evidence type="ECO:0000313" key="8">
    <source>
        <dbReference type="EMBL" id="SFM80843.1"/>
    </source>
</evidence>
<dbReference type="Pfam" id="PF02590">
    <property type="entry name" value="SPOUT_MTase"/>
    <property type="match status" value="1"/>
</dbReference>
<keyword evidence="2 6" id="KW-0489">Methyltransferase</keyword>
<dbReference type="Proteomes" id="UP000601736">
    <property type="component" value="Unassembled WGS sequence"/>
</dbReference>
<comment type="catalytic activity">
    <reaction evidence="6">
        <text>pseudouridine(1915) in 23S rRNA + S-adenosyl-L-methionine = N(3)-methylpseudouridine(1915) in 23S rRNA + S-adenosyl-L-homocysteine + H(+)</text>
        <dbReference type="Rhea" id="RHEA:42752"/>
        <dbReference type="Rhea" id="RHEA-COMP:10221"/>
        <dbReference type="Rhea" id="RHEA-COMP:10222"/>
        <dbReference type="ChEBI" id="CHEBI:15378"/>
        <dbReference type="ChEBI" id="CHEBI:57856"/>
        <dbReference type="ChEBI" id="CHEBI:59789"/>
        <dbReference type="ChEBI" id="CHEBI:65314"/>
        <dbReference type="ChEBI" id="CHEBI:74486"/>
        <dbReference type="EC" id="2.1.1.177"/>
    </reaction>
</comment>
<dbReference type="HAMAP" id="MF_00658">
    <property type="entry name" value="23SrRNA_methyltr_H"/>
    <property type="match status" value="1"/>
</dbReference>
<protein>
    <recommendedName>
        <fullName evidence="6">Ribosomal RNA large subunit methyltransferase H</fullName>
        <ecNumber evidence="6">2.1.1.177</ecNumber>
    </recommendedName>
    <alternativeName>
        <fullName evidence="6">23S rRNA (pseudouridine1915-N3)-methyltransferase</fullName>
    </alternativeName>
    <alternativeName>
        <fullName evidence="6">23S rRNA m3Psi1915 methyltransferase</fullName>
    </alternativeName>
    <alternativeName>
        <fullName evidence="6">rRNA (pseudouridine-N3-)-methyltransferase RlmH</fullName>
    </alternativeName>
</protein>
<evidence type="ECO:0000313" key="9">
    <source>
        <dbReference type="Proteomes" id="UP000199561"/>
    </source>
</evidence>
<evidence type="ECO:0000256" key="4">
    <source>
        <dbReference type="ARBA" id="ARBA00022691"/>
    </source>
</evidence>
<keyword evidence="3 6" id="KW-0808">Transferase</keyword>
<comment type="similarity">
    <text evidence="5 6">Belongs to the RNA methyltransferase RlmH family.</text>
</comment>
<dbReference type="GO" id="GO:0005737">
    <property type="term" value="C:cytoplasm"/>
    <property type="evidence" value="ECO:0007669"/>
    <property type="project" value="UniProtKB-SubCell"/>
</dbReference>
<evidence type="ECO:0000313" key="7">
    <source>
        <dbReference type="EMBL" id="CAE6512447.1"/>
    </source>
</evidence>
<dbReference type="EC" id="2.1.1.177" evidence="6"/>
<dbReference type="InterPro" id="IPR029028">
    <property type="entry name" value="Alpha/beta_knot_MTases"/>
</dbReference>
<evidence type="ECO:0000256" key="1">
    <source>
        <dbReference type="ARBA" id="ARBA00022552"/>
    </source>
</evidence>
<dbReference type="OrthoDB" id="9806643at2"/>
<evidence type="ECO:0000256" key="2">
    <source>
        <dbReference type="ARBA" id="ARBA00022603"/>
    </source>
</evidence>
<feature type="binding site" evidence="6">
    <location>
        <position position="104"/>
    </location>
    <ligand>
        <name>S-adenosyl-L-methionine</name>
        <dbReference type="ChEBI" id="CHEBI:59789"/>
    </ligand>
</feature>
<dbReference type="AlphaFoldDB" id="A0A1I4TWB4"/>
<reference evidence="8 9" key="1">
    <citation type="submission" date="2016-10" db="EMBL/GenBank/DDBJ databases">
        <authorList>
            <person name="de Groot N.N."/>
        </authorList>
    </citation>
    <scope>NUCLEOTIDE SEQUENCE [LARGE SCALE GENOMIC DNA]</scope>
    <source>
        <strain evidence="8 9">Nm146</strain>
    </source>
</reference>
<gene>
    <name evidence="7" type="primary">ybeA</name>
    <name evidence="6" type="synonym">rlmH</name>
    <name evidence="7" type="ORF">NMYAN_40116</name>
    <name evidence="8" type="ORF">SAMN05421880_13520</name>
</gene>
<accession>A0A1I4TWB4</accession>
<evidence type="ECO:0000256" key="3">
    <source>
        <dbReference type="ARBA" id="ARBA00022679"/>
    </source>
</evidence>